<protein>
    <submittedName>
        <fullName evidence="6">ABC transporter substrate-binding protein</fullName>
    </submittedName>
</protein>
<evidence type="ECO:0000256" key="3">
    <source>
        <dbReference type="ARBA" id="ARBA00022729"/>
    </source>
</evidence>
<organism evidence="6 7">
    <name type="scientific">Hwanghaeella grinnelliae</name>
    <dbReference type="NCBI Taxonomy" id="2500179"/>
    <lineage>
        <taxon>Bacteria</taxon>
        <taxon>Pseudomonadati</taxon>
        <taxon>Pseudomonadota</taxon>
        <taxon>Alphaproteobacteria</taxon>
        <taxon>Rhodospirillales</taxon>
        <taxon>Rhodospirillaceae</taxon>
        <taxon>Hwanghaeella</taxon>
    </lineage>
</organism>
<evidence type="ECO:0000259" key="5">
    <source>
        <dbReference type="Pfam" id="PF00496"/>
    </source>
</evidence>
<evidence type="ECO:0000256" key="4">
    <source>
        <dbReference type="SAM" id="SignalP"/>
    </source>
</evidence>
<proteinExistence type="inferred from homology"/>
<feature type="domain" description="Solute-binding protein family 5" evidence="5">
    <location>
        <begin position="70"/>
        <end position="437"/>
    </location>
</feature>
<dbReference type="GO" id="GO:0015833">
    <property type="term" value="P:peptide transport"/>
    <property type="evidence" value="ECO:0007669"/>
    <property type="project" value="TreeGrafter"/>
</dbReference>
<dbReference type="GO" id="GO:1904680">
    <property type="term" value="F:peptide transmembrane transporter activity"/>
    <property type="evidence" value="ECO:0007669"/>
    <property type="project" value="TreeGrafter"/>
</dbReference>
<dbReference type="PANTHER" id="PTHR30290:SF38">
    <property type="entry name" value="D,D-DIPEPTIDE-BINDING PERIPLASMIC PROTEIN DDPA-RELATED"/>
    <property type="match status" value="1"/>
</dbReference>
<sequence>MKRLIQGAVLASSIIASSFTALAQTDGGTLVYLAQPEPPTLASYVSTSGPIGLVAPKIYEGLFDYDTEGKMIPVLAKSVDVSADGKTVTFTLQDGVVWHDGTPFTSADVKFSVMEVLSKVHPRGPNSFREVESIDTPDDTTAVFHLKNPAPYMLRALSGYESPMVPKHLLEGTDIKSADLANNPIGTGPYKFTEWKKGQYIRLDKNEDYWKEGLPHVERVVARFIPDASTRTAAMENGEVLYTGYNGIPNIDAVRLRDRDDISVTTDGYSMINPMALLEFNTKEGPFTDPAVRRAISNAIDRQFMIDTIFFGYGKPASSALSSSFAATDLYKPMPNYPAAGDVEAAKKILDDAGYKPDGDGVRMKAILDVIPYGEDWRRAGEYLKQALGDIGIEIELRYEDVPTWLKRVYHNYDFVMNLNYFYQLPDPVLGVHRHYGTDQIRQGTHFVNSSRYSNPKLDALLDAGAKEPDAAKRSAIYEDVQEILAEDMPVVNLFEMQFLTVYNTKLKGVYGSAMGPYGSFSEGWLEE</sequence>
<dbReference type="InterPro" id="IPR000914">
    <property type="entry name" value="SBP_5_dom"/>
</dbReference>
<dbReference type="SUPFAM" id="SSF53850">
    <property type="entry name" value="Periplasmic binding protein-like II"/>
    <property type="match status" value="1"/>
</dbReference>
<dbReference type="OrthoDB" id="9803988at2"/>
<gene>
    <name evidence="6" type="ORF">EOI86_24255</name>
</gene>
<evidence type="ECO:0000313" key="6">
    <source>
        <dbReference type="EMBL" id="RVU34224.1"/>
    </source>
</evidence>
<accession>A0A3S2VN33</accession>
<dbReference type="GO" id="GO:0030288">
    <property type="term" value="C:outer membrane-bounded periplasmic space"/>
    <property type="evidence" value="ECO:0007669"/>
    <property type="project" value="UniProtKB-ARBA"/>
</dbReference>
<dbReference type="Proteomes" id="UP000287447">
    <property type="component" value="Unassembled WGS sequence"/>
</dbReference>
<dbReference type="PIRSF" id="PIRSF002741">
    <property type="entry name" value="MppA"/>
    <property type="match status" value="1"/>
</dbReference>
<dbReference type="Gene3D" id="3.10.105.10">
    <property type="entry name" value="Dipeptide-binding Protein, Domain 3"/>
    <property type="match status" value="1"/>
</dbReference>
<dbReference type="InterPro" id="IPR030678">
    <property type="entry name" value="Peptide/Ni-bd"/>
</dbReference>
<evidence type="ECO:0000313" key="7">
    <source>
        <dbReference type="Proteomes" id="UP000287447"/>
    </source>
</evidence>
<dbReference type="Gene3D" id="3.40.190.10">
    <property type="entry name" value="Periplasmic binding protein-like II"/>
    <property type="match status" value="1"/>
</dbReference>
<dbReference type="Pfam" id="PF00496">
    <property type="entry name" value="SBP_bac_5"/>
    <property type="match status" value="1"/>
</dbReference>
<comment type="caution">
    <text evidence="6">The sequence shown here is derived from an EMBL/GenBank/DDBJ whole genome shotgun (WGS) entry which is preliminary data.</text>
</comment>
<dbReference type="PANTHER" id="PTHR30290">
    <property type="entry name" value="PERIPLASMIC BINDING COMPONENT OF ABC TRANSPORTER"/>
    <property type="match status" value="1"/>
</dbReference>
<keyword evidence="7" id="KW-1185">Reference proteome</keyword>
<dbReference type="CDD" id="cd08517">
    <property type="entry name" value="PBP2_NikA_DppA_OppA_like_13"/>
    <property type="match status" value="1"/>
</dbReference>
<reference evidence="7" key="1">
    <citation type="submission" date="2019-01" db="EMBL/GenBank/DDBJ databases">
        <title>Gri0909 isolated from a small marine red alga.</title>
        <authorList>
            <person name="Kim J."/>
            <person name="Jeong S.E."/>
            <person name="Jeon C.O."/>
        </authorList>
    </citation>
    <scope>NUCLEOTIDE SEQUENCE [LARGE SCALE GENOMIC DNA]</scope>
    <source>
        <strain evidence="7">Gri0909</strain>
    </source>
</reference>
<comment type="similarity">
    <text evidence="2">Belongs to the bacterial solute-binding protein 5 family.</text>
</comment>
<dbReference type="RefSeq" id="WP_127768254.1">
    <property type="nucleotide sequence ID" value="NZ_SADE01000004.1"/>
</dbReference>
<keyword evidence="3 4" id="KW-0732">Signal</keyword>
<dbReference type="InterPro" id="IPR039424">
    <property type="entry name" value="SBP_5"/>
</dbReference>
<evidence type="ECO:0000256" key="2">
    <source>
        <dbReference type="ARBA" id="ARBA00005695"/>
    </source>
</evidence>
<name>A0A3S2VN33_9PROT</name>
<dbReference type="AlphaFoldDB" id="A0A3S2VN33"/>
<evidence type="ECO:0000256" key="1">
    <source>
        <dbReference type="ARBA" id="ARBA00004418"/>
    </source>
</evidence>
<dbReference type="GO" id="GO:0043190">
    <property type="term" value="C:ATP-binding cassette (ABC) transporter complex"/>
    <property type="evidence" value="ECO:0007669"/>
    <property type="project" value="InterPro"/>
</dbReference>
<comment type="subcellular location">
    <subcellularLocation>
        <location evidence="1">Periplasm</location>
    </subcellularLocation>
</comment>
<feature type="chain" id="PRO_5018702164" evidence="4">
    <location>
        <begin position="24"/>
        <end position="528"/>
    </location>
</feature>
<dbReference type="EMBL" id="SADE01000004">
    <property type="protein sequence ID" value="RVU34224.1"/>
    <property type="molecule type" value="Genomic_DNA"/>
</dbReference>
<feature type="signal peptide" evidence="4">
    <location>
        <begin position="1"/>
        <end position="23"/>
    </location>
</feature>